<name>A0A5N5J1K4_9ROSI</name>
<dbReference type="InterPro" id="IPR006121">
    <property type="entry name" value="HMA_dom"/>
</dbReference>
<feature type="region of interest" description="Disordered" evidence="3">
    <location>
        <begin position="110"/>
        <end position="142"/>
    </location>
</feature>
<evidence type="ECO:0000256" key="3">
    <source>
        <dbReference type="SAM" id="MobiDB-lite"/>
    </source>
</evidence>
<feature type="compositionally biased region" description="Basic and acidic residues" evidence="3">
    <location>
        <begin position="121"/>
        <end position="141"/>
    </location>
</feature>
<protein>
    <recommendedName>
        <fullName evidence="4">C-JID domain-containing protein</fullName>
    </recommendedName>
</protein>
<dbReference type="InterPro" id="IPR045344">
    <property type="entry name" value="C-JID"/>
</dbReference>
<evidence type="ECO:0000313" key="5">
    <source>
        <dbReference type="EMBL" id="KAB5512742.1"/>
    </source>
</evidence>
<keyword evidence="1" id="KW-0433">Leucine-rich repeat</keyword>
<dbReference type="Proteomes" id="UP000326939">
    <property type="component" value="Chromosome 19"/>
</dbReference>
<keyword evidence="2" id="KW-0677">Repeat</keyword>
<proteinExistence type="predicted"/>
<accession>A0A5N5J1K4</accession>
<dbReference type="SUPFAM" id="SSF55008">
    <property type="entry name" value="HMA, heavy metal-associated domain"/>
    <property type="match status" value="1"/>
</dbReference>
<evidence type="ECO:0000259" key="4">
    <source>
        <dbReference type="Pfam" id="PF20160"/>
    </source>
</evidence>
<gene>
    <name evidence="5" type="ORF">DKX38_029770</name>
</gene>
<dbReference type="AlphaFoldDB" id="A0A5N5J1K4"/>
<evidence type="ECO:0000256" key="1">
    <source>
        <dbReference type="ARBA" id="ARBA00022614"/>
    </source>
</evidence>
<dbReference type="Gene3D" id="3.30.70.100">
    <property type="match status" value="1"/>
</dbReference>
<evidence type="ECO:0000256" key="2">
    <source>
        <dbReference type="ARBA" id="ARBA00022737"/>
    </source>
</evidence>
<sequence>MGNGWYRTLRLDLPRFDGDDPSEWILKSDVSKAVEVGNKNNLTRAVKTYADSVVHQAGQAVAEGAKILQDCIGNRSYKSAKPTAKRLKEVAISCRGKERVLLLSRWVKKNSSSNKNTGNVVEKKEGGENKKGGDEVEKKQENSPVPVVLKVEMHCDGCVSTILKFVRSFEGVEAEATSNKLTNSANCFKLDKKAQIAAMHLKIQSGEKIKHDRIQMVLPGSEIPEWFGDKGIGSSLTIQLPSNSHQLKGIAFCLVFLLPLPSHDMPSNGFDFPRTFLECHVENPLLKYSGKEVTFKFYNRMSNGKSHVIRKPCKLKSCGVVIDFLVLSREAFALVTRTCQMKLWALLLCSTEIGGQRGWLRNADVCWQQRILALVCGRVRFCS</sequence>
<keyword evidence="6" id="KW-1185">Reference proteome</keyword>
<dbReference type="PANTHER" id="PTHR34121:SF1">
    <property type="entry name" value="FILAMIN-A-INTERACTING PROTEIN 1"/>
    <property type="match status" value="1"/>
</dbReference>
<dbReference type="GO" id="GO:0046872">
    <property type="term" value="F:metal ion binding"/>
    <property type="evidence" value="ECO:0007669"/>
    <property type="project" value="InterPro"/>
</dbReference>
<feature type="compositionally biased region" description="Low complexity" evidence="3">
    <location>
        <begin position="110"/>
        <end position="120"/>
    </location>
</feature>
<dbReference type="CDD" id="cd00371">
    <property type="entry name" value="HMA"/>
    <property type="match status" value="1"/>
</dbReference>
<evidence type="ECO:0000313" key="6">
    <source>
        <dbReference type="Proteomes" id="UP000326939"/>
    </source>
</evidence>
<dbReference type="InterPro" id="IPR036163">
    <property type="entry name" value="HMA_dom_sf"/>
</dbReference>
<dbReference type="Pfam" id="PF20160">
    <property type="entry name" value="C-JID"/>
    <property type="match status" value="1"/>
</dbReference>
<reference evidence="6" key="1">
    <citation type="journal article" date="2019" name="Gigascience">
        <title>De novo genome assembly of the endangered Acer yangbiense, a plant species with extremely small populations endemic to Yunnan Province, China.</title>
        <authorList>
            <person name="Yang J."/>
            <person name="Wariss H.M."/>
            <person name="Tao L."/>
            <person name="Zhang R."/>
            <person name="Yun Q."/>
            <person name="Hollingsworth P."/>
            <person name="Dao Z."/>
            <person name="Luo G."/>
            <person name="Guo H."/>
            <person name="Ma Y."/>
            <person name="Sun W."/>
        </authorList>
    </citation>
    <scope>NUCLEOTIDE SEQUENCE [LARGE SCALE GENOMIC DNA]</scope>
    <source>
        <strain evidence="6">cv. br00</strain>
    </source>
</reference>
<organism evidence="5 6">
    <name type="scientific">Salix brachista</name>
    <dbReference type="NCBI Taxonomy" id="2182728"/>
    <lineage>
        <taxon>Eukaryota</taxon>
        <taxon>Viridiplantae</taxon>
        <taxon>Streptophyta</taxon>
        <taxon>Embryophyta</taxon>
        <taxon>Tracheophyta</taxon>
        <taxon>Spermatophyta</taxon>
        <taxon>Magnoliopsida</taxon>
        <taxon>eudicotyledons</taxon>
        <taxon>Gunneridae</taxon>
        <taxon>Pentapetalae</taxon>
        <taxon>rosids</taxon>
        <taxon>fabids</taxon>
        <taxon>Malpighiales</taxon>
        <taxon>Salicaceae</taxon>
        <taxon>Saliceae</taxon>
        <taxon>Salix</taxon>
    </lineage>
</organism>
<feature type="domain" description="C-JID" evidence="4">
    <location>
        <begin position="218"/>
        <end position="277"/>
    </location>
</feature>
<comment type="caution">
    <text evidence="5">The sequence shown here is derived from an EMBL/GenBank/DDBJ whole genome shotgun (WGS) entry which is preliminary data.</text>
</comment>
<dbReference type="EMBL" id="VDCV01000019">
    <property type="protein sequence ID" value="KAB5512742.1"/>
    <property type="molecule type" value="Genomic_DNA"/>
</dbReference>
<dbReference type="PANTHER" id="PTHR34121">
    <property type="entry name" value="MYOSIN-11"/>
    <property type="match status" value="1"/>
</dbReference>